<protein>
    <recommendedName>
        <fullName evidence="3">Aspartate-semialdehyde dehydrogenase</fullName>
    </recommendedName>
</protein>
<evidence type="ECO:0000313" key="1">
    <source>
        <dbReference type="EMBL" id="TBW38229.1"/>
    </source>
</evidence>
<comment type="caution">
    <text evidence="1">The sequence shown here is derived from an EMBL/GenBank/DDBJ whole genome shotgun (WGS) entry which is preliminary data.</text>
</comment>
<dbReference type="EMBL" id="SJFN01000012">
    <property type="protein sequence ID" value="TBW38229.1"/>
    <property type="molecule type" value="Genomic_DNA"/>
</dbReference>
<name>A0A4Q9VQV5_9HYPH</name>
<reference evidence="1 2" key="1">
    <citation type="submission" date="2019-02" db="EMBL/GenBank/DDBJ databases">
        <title>Siculibacillus lacustris gen. nov., sp. nov., a new rosette-forming bacterium isolated from a freshwater crater lake (Lake St. Ana, Romania).</title>
        <authorList>
            <person name="Felfoldi T."/>
            <person name="Marton Z."/>
            <person name="Szabo A."/>
            <person name="Mentes A."/>
            <person name="Boka K."/>
            <person name="Marialigeti K."/>
            <person name="Mathe I."/>
            <person name="Koncz M."/>
            <person name="Schumann P."/>
            <person name="Toth E."/>
        </authorList>
    </citation>
    <scope>NUCLEOTIDE SEQUENCE [LARGE SCALE GENOMIC DNA]</scope>
    <source>
        <strain evidence="1 2">SA-279</strain>
    </source>
</reference>
<evidence type="ECO:0000313" key="2">
    <source>
        <dbReference type="Proteomes" id="UP000292781"/>
    </source>
</evidence>
<sequence>MPNRVIDDAFRRQLDGFSLTTAHILYRMPDRPVFLQSFLWQHYDVAPEFPELRRFLEFWDREIEGPIHSVEVAHAKLIGPAEWRRVDGVLVLH</sequence>
<proteinExistence type="predicted"/>
<keyword evidence="2" id="KW-1185">Reference proteome</keyword>
<dbReference type="InterPro" id="IPR009354">
    <property type="entry name" value="Usg"/>
</dbReference>
<organism evidence="1 2">
    <name type="scientific">Siculibacillus lacustris</name>
    <dbReference type="NCBI Taxonomy" id="1549641"/>
    <lineage>
        <taxon>Bacteria</taxon>
        <taxon>Pseudomonadati</taxon>
        <taxon>Pseudomonadota</taxon>
        <taxon>Alphaproteobacteria</taxon>
        <taxon>Hyphomicrobiales</taxon>
        <taxon>Ancalomicrobiaceae</taxon>
        <taxon>Siculibacillus</taxon>
    </lineage>
</organism>
<evidence type="ECO:0008006" key="3">
    <source>
        <dbReference type="Google" id="ProtNLM"/>
    </source>
</evidence>
<dbReference type="OrthoDB" id="9811054at2"/>
<gene>
    <name evidence="1" type="ORF">EYW49_09785</name>
</gene>
<accession>A0A4Q9VQV5</accession>
<dbReference type="Proteomes" id="UP000292781">
    <property type="component" value="Unassembled WGS sequence"/>
</dbReference>
<dbReference type="AlphaFoldDB" id="A0A4Q9VQV5"/>
<dbReference type="RefSeq" id="WP_131308967.1">
    <property type="nucleotide sequence ID" value="NZ_SJFN01000012.1"/>
</dbReference>
<dbReference type="Pfam" id="PF06233">
    <property type="entry name" value="Usg"/>
    <property type="match status" value="1"/>
</dbReference>